<comment type="caution">
    <text evidence="1">The sequence shown here is derived from an EMBL/GenBank/DDBJ whole genome shotgun (WGS) entry which is preliminary data.</text>
</comment>
<accession>A0A2C9WKD1</accession>
<organism evidence="1 2">
    <name type="scientific">Manihot esculenta</name>
    <name type="common">Cassava</name>
    <name type="synonym">Jatropha manihot</name>
    <dbReference type="NCBI Taxonomy" id="3983"/>
    <lineage>
        <taxon>Eukaryota</taxon>
        <taxon>Viridiplantae</taxon>
        <taxon>Streptophyta</taxon>
        <taxon>Embryophyta</taxon>
        <taxon>Tracheophyta</taxon>
        <taxon>Spermatophyta</taxon>
        <taxon>Magnoliopsida</taxon>
        <taxon>eudicotyledons</taxon>
        <taxon>Gunneridae</taxon>
        <taxon>Pentapetalae</taxon>
        <taxon>rosids</taxon>
        <taxon>fabids</taxon>
        <taxon>Malpighiales</taxon>
        <taxon>Euphorbiaceae</taxon>
        <taxon>Crotonoideae</taxon>
        <taxon>Manihoteae</taxon>
        <taxon>Manihot</taxon>
    </lineage>
</organism>
<gene>
    <name evidence="1" type="ORF">MANES_01G053875v8</name>
</gene>
<keyword evidence="2" id="KW-1185">Reference proteome</keyword>
<protein>
    <submittedName>
        <fullName evidence="1">Uncharacterized protein</fullName>
    </submittedName>
</protein>
<dbReference type="EMBL" id="CM004387">
    <property type="protein sequence ID" value="OAY59723.1"/>
    <property type="molecule type" value="Genomic_DNA"/>
</dbReference>
<reference evidence="2" key="1">
    <citation type="journal article" date="2016" name="Nat. Biotechnol.">
        <title>Sequencing wild and cultivated cassava and related species reveals extensive interspecific hybridization and genetic diversity.</title>
        <authorList>
            <person name="Bredeson J.V."/>
            <person name="Lyons J.B."/>
            <person name="Prochnik S.E."/>
            <person name="Wu G.A."/>
            <person name="Ha C.M."/>
            <person name="Edsinger-Gonzales E."/>
            <person name="Grimwood J."/>
            <person name="Schmutz J."/>
            <person name="Rabbi I.Y."/>
            <person name="Egesi C."/>
            <person name="Nauluvula P."/>
            <person name="Lebot V."/>
            <person name="Ndunguru J."/>
            <person name="Mkamilo G."/>
            <person name="Bart R.S."/>
            <person name="Setter T.L."/>
            <person name="Gleadow R.M."/>
            <person name="Kulakow P."/>
            <person name="Ferguson M.E."/>
            <person name="Rounsley S."/>
            <person name="Rokhsar D.S."/>
        </authorList>
    </citation>
    <scope>NUCLEOTIDE SEQUENCE [LARGE SCALE GENOMIC DNA]</scope>
    <source>
        <strain evidence="2">cv. AM560-2</strain>
    </source>
</reference>
<evidence type="ECO:0000313" key="1">
    <source>
        <dbReference type="EMBL" id="OAY59723.1"/>
    </source>
</evidence>
<name>A0A2C9WKD1_MANES</name>
<dbReference type="AlphaFoldDB" id="A0A2C9WKD1"/>
<sequence>MIDDHELVTSDQASFPPIVASSQADLFQVRDGDVLFPHLPASTTASFPTSFLPLMLQETNSELPCLADWNPFSWNTGFFVIRSRNIHRKDTF</sequence>
<dbReference type="Proteomes" id="UP000091857">
    <property type="component" value="Chromosome 1"/>
</dbReference>
<evidence type="ECO:0000313" key="2">
    <source>
        <dbReference type="Proteomes" id="UP000091857"/>
    </source>
</evidence>
<proteinExistence type="predicted"/>
<dbReference type="Gramene" id="Manes.01G053875.1.v8.1">
    <property type="protein sequence ID" value="Manes.01G053875.1.v8.1.CDS"/>
    <property type="gene ID" value="Manes.01G053875.v8.1"/>
</dbReference>